<dbReference type="Proteomes" id="UP001286313">
    <property type="component" value="Unassembled WGS sequence"/>
</dbReference>
<protein>
    <submittedName>
        <fullName evidence="2">Uncharacterized protein</fullName>
    </submittedName>
</protein>
<dbReference type="AlphaFoldDB" id="A0AAE1KTA9"/>
<proteinExistence type="predicted"/>
<feature type="compositionally biased region" description="Polar residues" evidence="1">
    <location>
        <begin position="1"/>
        <end position="13"/>
    </location>
</feature>
<evidence type="ECO:0000256" key="1">
    <source>
        <dbReference type="SAM" id="MobiDB-lite"/>
    </source>
</evidence>
<accession>A0AAE1KTA9</accession>
<evidence type="ECO:0000313" key="3">
    <source>
        <dbReference type="Proteomes" id="UP001286313"/>
    </source>
</evidence>
<name>A0AAE1KTA9_PETCI</name>
<comment type="caution">
    <text evidence="2">The sequence shown here is derived from an EMBL/GenBank/DDBJ whole genome shotgun (WGS) entry which is preliminary data.</text>
</comment>
<feature type="compositionally biased region" description="Basic and acidic residues" evidence="1">
    <location>
        <begin position="22"/>
        <end position="34"/>
    </location>
</feature>
<keyword evidence="3" id="KW-1185">Reference proteome</keyword>
<dbReference type="EMBL" id="JAWQEG010000910">
    <property type="protein sequence ID" value="KAK3884124.1"/>
    <property type="molecule type" value="Genomic_DNA"/>
</dbReference>
<organism evidence="2 3">
    <name type="scientific">Petrolisthes cinctipes</name>
    <name type="common">Flat porcelain crab</name>
    <dbReference type="NCBI Taxonomy" id="88211"/>
    <lineage>
        <taxon>Eukaryota</taxon>
        <taxon>Metazoa</taxon>
        <taxon>Ecdysozoa</taxon>
        <taxon>Arthropoda</taxon>
        <taxon>Crustacea</taxon>
        <taxon>Multicrustacea</taxon>
        <taxon>Malacostraca</taxon>
        <taxon>Eumalacostraca</taxon>
        <taxon>Eucarida</taxon>
        <taxon>Decapoda</taxon>
        <taxon>Pleocyemata</taxon>
        <taxon>Anomura</taxon>
        <taxon>Galatheoidea</taxon>
        <taxon>Porcellanidae</taxon>
        <taxon>Petrolisthes</taxon>
    </lineage>
</organism>
<sequence>MQQYATTARPNQQTKKKKSRSKKDNDEDIYGRKGHLNERAFSYSIREEHRSRSYGSLAGLGEESMSKKDREILQMVADLDLSGDDLERVEPRPGVYRPPHPDRLSASGTIVSRISRASRR</sequence>
<dbReference type="PANTHER" id="PTHR21219">
    <property type="entry name" value="FI19613P1"/>
    <property type="match status" value="1"/>
</dbReference>
<reference evidence="2" key="1">
    <citation type="submission" date="2023-10" db="EMBL/GenBank/DDBJ databases">
        <title>Genome assemblies of two species of porcelain crab, Petrolisthes cinctipes and Petrolisthes manimaculis (Anomura: Porcellanidae).</title>
        <authorList>
            <person name="Angst P."/>
        </authorList>
    </citation>
    <scope>NUCLEOTIDE SEQUENCE</scope>
    <source>
        <strain evidence="2">PB745_01</strain>
        <tissue evidence="2">Gill</tissue>
    </source>
</reference>
<feature type="region of interest" description="Disordered" evidence="1">
    <location>
        <begin position="1"/>
        <end position="34"/>
    </location>
</feature>
<evidence type="ECO:0000313" key="2">
    <source>
        <dbReference type="EMBL" id="KAK3884124.1"/>
    </source>
</evidence>
<dbReference type="PANTHER" id="PTHR21219:SF3">
    <property type="entry name" value="FI19613P1"/>
    <property type="match status" value="1"/>
</dbReference>
<gene>
    <name evidence="2" type="ORF">Pcinc_011568</name>
</gene>
<feature type="region of interest" description="Disordered" evidence="1">
    <location>
        <begin position="84"/>
        <end position="120"/>
    </location>
</feature>